<evidence type="ECO:0000256" key="11">
    <source>
        <dbReference type="ARBA" id="ARBA00038112"/>
    </source>
</evidence>
<feature type="non-terminal residue" evidence="14">
    <location>
        <position position="1"/>
    </location>
</feature>
<evidence type="ECO:0000313" key="14">
    <source>
        <dbReference type="EMBL" id="CAG7688188.1"/>
    </source>
</evidence>
<dbReference type="GO" id="GO:0008821">
    <property type="term" value="F:crossover junction DNA endonuclease activity"/>
    <property type="evidence" value="ECO:0007669"/>
    <property type="project" value="UniProtKB-ARBA"/>
</dbReference>
<dbReference type="Pfam" id="PF00867">
    <property type="entry name" value="XPG_I"/>
    <property type="match status" value="1"/>
</dbReference>
<gene>
    <name evidence="14" type="ORF">AFUS01_LOCUS3336</name>
</gene>
<feature type="compositionally biased region" description="Low complexity" evidence="12">
    <location>
        <begin position="888"/>
        <end position="909"/>
    </location>
</feature>
<evidence type="ECO:0000256" key="7">
    <source>
        <dbReference type="ARBA" id="ARBA00022801"/>
    </source>
</evidence>
<keyword evidence="6" id="KW-0227">DNA damage</keyword>
<dbReference type="CDD" id="cd09868">
    <property type="entry name" value="PIN_XPG_RAD2"/>
    <property type="match status" value="1"/>
</dbReference>
<keyword evidence="4" id="KW-0479">Metal-binding</keyword>
<dbReference type="GO" id="GO:0017108">
    <property type="term" value="F:5'-flap endonuclease activity"/>
    <property type="evidence" value="ECO:0007669"/>
    <property type="project" value="UniProtKB-ARBA"/>
</dbReference>
<dbReference type="GO" id="GO:0006281">
    <property type="term" value="P:DNA repair"/>
    <property type="evidence" value="ECO:0007669"/>
    <property type="project" value="UniProtKB-KW"/>
</dbReference>
<keyword evidence="9" id="KW-0234">DNA repair</keyword>
<feature type="region of interest" description="Disordered" evidence="12">
    <location>
        <begin position="801"/>
        <end position="842"/>
    </location>
</feature>
<dbReference type="GO" id="GO:0003697">
    <property type="term" value="F:single-stranded DNA binding"/>
    <property type="evidence" value="ECO:0007669"/>
    <property type="project" value="TreeGrafter"/>
</dbReference>
<evidence type="ECO:0000256" key="12">
    <source>
        <dbReference type="SAM" id="MobiDB-lite"/>
    </source>
</evidence>
<feature type="compositionally biased region" description="Low complexity" evidence="12">
    <location>
        <begin position="386"/>
        <end position="395"/>
    </location>
</feature>
<dbReference type="Proteomes" id="UP000708208">
    <property type="component" value="Unassembled WGS sequence"/>
</dbReference>
<dbReference type="InterPro" id="IPR008918">
    <property type="entry name" value="HhH2"/>
</dbReference>
<comment type="caution">
    <text evidence="14">The sequence shown here is derived from an EMBL/GenBank/DDBJ whole genome shotgun (WGS) entry which is preliminary data.</text>
</comment>
<evidence type="ECO:0000313" key="15">
    <source>
        <dbReference type="Proteomes" id="UP000708208"/>
    </source>
</evidence>
<dbReference type="GO" id="GO:0046872">
    <property type="term" value="F:metal ion binding"/>
    <property type="evidence" value="ECO:0007669"/>
    <property type="project" value="UniProtKB-KW"/>
</dbReference>
<evidence type="ECO:0000256" key="1">
    <source>
        <dbReference type="ARBA" id="ARBA00001946"/>
    </source>
</evidence>
<keyword evidence="8" id="KW-0460">Magnesium</keyword>
<reference evidence="14" key="1">
    <citation type="submission" date="2021-06" db="EMBL/GenBank/DDBJ databases">
        <authorList>
            <person name="Hodson N. C."/>
            <person name="Mongue J. A."/>
            <person name="Jaron S. K."/>
        </authorList>
    </citation>
    <scope>NUCLEOTIDE SEQUENCE</scope>
</reference>
<dbReference type="PANTHER" id="PTHR16171">
    <property type="entry name" value="DNA REPAIR PROTEIN COMPLEMENTING XP-G CELLS-RELATED"/>
    <property type="match status" value="1"/>
</dbReference>
<protein>
    <recommendedName>
        <fullName evidence="13">XPG-I domain-containing protein</fullName>
    </recommendedName>
</protein>
<evidence type="ECO:0000256" key="3">
    <source>
        <dbReference type="ARBA" id="ARBA00022722"/>
    </source>
</evidence>
<feature type="compositionally biased region" description="Polar residues" evidence="12">
    <location>
        <begin position="873"/>
        <end position="887"/>
    </location>
</feature>
<feature type="region of interest" description="Disordered" evidence="12">
    <location>
        <begin position="862"/>
        <end position="912"/>
    </location>
</feature>
<dbReference type="FunFam" id="1.10.150.20:FF:000030">
    <property type="entry name" value="Flap endonuclease GEN-like 1"/>
    <property type="match status" value="1"/>
</dbReference>
<evidence type="ECO:0000256" key="4">
    <source>
        <dbReference type="ARBA" id="ARBA00022723"/>
    </source>
</evidence>
<evidence type="ECO:0000256" key="10">
    <source>
        <dbReference type="ARBA" id="ARBA00023242"/>
    </source>
</evidence>
<evidence type="ECO:0000256" key="5">
    <source>
        <dbReference type="ARBA" id="ARBA00022759"/>
    </source>
</evidence>
<feature type="region of interest" description="Disordered" evidence="12">
    <location>
        <begin position="56"/>
        <end position="81"/>
    </location>
</feature>
<proteinExistence type="inferred from homology"/>
<dbReference type="SMART" id="SM00484">
    <property type="entry name" value="XPGI"/>
    <property type="match status" value="1"/>
</dbReference>
<organism evidence="14 15">
    <name type="scientific">Allacma fusca</name>
    <dbReference type="NCBI Taxonomy" id="39272"/>
    <lineage>
        <taxon>Eukaryota</taxon>
        <taxon>Metazoa</taxon>
        <taxon>Ecdysozoa</taxon>
        <taxon>Arthropoda</taxon>
        <taxon>Hexapoda</taxon>
        <taxon>Collembola</taxon>
        <taxon>Symphypleona</taxon>
        <taxon>Sminthuridae</taxon>
        <taxon>Allacma</taxon>
    </lineage>
</organism>
<dbReference type="OrthoDB" id="31113at2759"/>
<comment type="cofactor">
    <cofactor evidence="1">
        <name>Mg(2+)</name>
        <dbReference type="ChEBI" id="CHEBI:18420"/>
    </cofactor>
</comment>
<feature type="compositionally biased region" description="Polar residues" evidence="12">
    <location>
        <begin position="56"/>
        <end position="80"/>
    </location>
</feature>
<dbReference type="EMBL" id="CAJVCH010020039">
    <property type="protein sequence ID" value="CAG7688188.1"/>
    <property type="molecule type" value="Genomic_DNA"/>
</dbReference>
<sequence length="946" mass="106808">RRQRKIEAQDKSHASRKKLIQNLLKQQLQRQYLTDLPATEEIDAEIDRVVKAGSKLSNTSQDTTASHTRSPKKTSNSQKLQGKKDVFEDDFDKFREKLAENFNNFSVFFSELDARRNDSDDSETEVSFEEPRGYDDNFDVILKPSFDELPLEIQHEMLFEMQESRKNNSWGRMDQMPKDLKDFSSFQMERLRKRRTLQKKIQTVQKEMGQRHIHLTNFDDLAAMDYDQVPSAEIKRISSNKEKGLIYIKSSPSKAAAKSEPVAGSSKSQPETITIEDFITGDSSSDESGTFTEEQQLEKAIQLSLEDACGKPKNETLLKNSAEKNQPSLENDCGKPKNETLLKNSAEKNQQSLENDCGKPKNQISVNYSELIKPEEDETLKKPSEDITISDSSSSDFEDVEAEVEEESLKPKIGLKSVIENSPQSLTIAFNACDGFKEEEDIFADVFNTYSSGADVKVSENITGTIGPEKKENDSFVDDAGVSNKEDVIMDSDSDFENVDMQEVKPTSPEMDIHEDGPRIARTLGTEPKSVRMISAQYMQAQERLNRENEDLTASKGFQDRVATSITDQMYSEAQELLTLFGVPYIISPMEAESQCAFLDIACLTEGTITDDSDVWLFGAQRVYKNFFSQGDRKVELYEYADVVQALNMDREKLVLIAILTGSDYTDGVEGVGPVKALEILSEFPSPTISAFDSLMKFREWWDRAQENKKLDSDNKIRDKLRKLKIRPADLDGLRNYTKEKFGWNQQKCDAALLPLIKSLRCQAEESTRQLTMDSFIQHGQIKGSQKKRKIKSKRLEQAMKKLRGPLESSEVKLSSESDSEPETIPPPHQNPKTKLSGSEDEDLDSLLTKMGVKRLKVKRSDLQRGYRGRGTLSKNSNRADTTLMPGTSTTSLNSSSSNSSPAATSVSPINKITKKSEVVTQKARAEFQKNMNKKKAIELLKQKKT</sequence>
<keyword evidence="3" id="KW-0540">Nuclease</keyword>
<name>A0A8J2JGP4_9HEXA</name>
<keyword evidence="7" id="KW-0378">Hydrolase</keyword>
<dbReference type="PROSITE" id="PS50330">
    <property type="entry name" value="UIM"/>
    <property type="match status" value="1"/>
</dbReference>
<dbReference type="GO" id="GO:0000400">
    <property type="term" value="F:four-way junction DNA binding"/>
    <property type="evidence" value="ECO:0007669"/>
    <property type="project" value="UniProtKB-ARBA"/>
</dbReference>
<evidence type="ECO:0000256" key="8">
    <source>
        <dbReference type="ARBA" id="ARBA00022842"/>
    </source>
</evidence>
<evidence type="ECO:0000256" key="9">
    <source>
        <dbReference type="ARBA" id="ARBA00023204"/>
    </source>
</evidence>
<accession>A0A8J2JGP4</accession>
<evidence type="ECO:0000259" key="13">
    <source>
        <dbReference type="SMART" id="SM00484"/>
    </source>
</evidence>
<dbReference type="AlphaFoldDB" id="A0A8J2JGP4"/>
<keyword evidence="10" id="KW-0539">Nucleus</keyword>
<dbReference type="InterPro" id="IPR006086">
    <property type="entry name" value="XPG-I_dom"/>
</dbReference>
<dbReference type="InterPro" id="IPR003903">
    <property type="entry name" value="UIM_dom"/>
</dbReference>
<comment type="similarity">
    <text evidence="11">Belongs to the XPG/RAD2 endonuclease family. GEN subfamily.</text>
</comment>
<dbReference type="SMART" id="SM00279">
    <property type="entry name" value="HhH2"/>
    <property type="match status" value="1"/>
</dbReference>
<dbReference type="PANTHER" id="PTHR16171:SF7">
    <property type="entry name" value="DNA REPAIR PROTEIN RAD2"/>
    <property type="match status" value="1"/>
</dbReference>
<keyword evidence="15" id="KW-1185">Reference proteome</keyword>
<evidence type="ECO:0000256" key="2">
    <source>
        <dbReference type="ARBA" id="ARBA00004123"/>
    </source>
</evidence>
<dbReference type="GO" id="GO:0005634">
    <property type="term" value="C:nucleus"/>
    <property type="evidence" value="ECO:0007669"/>
    <property type="project" value="UniProtKB-SubCell"/>
</dbReference>
<feature type="region of interest" description="Disordered" evidence="12">
    <location>
        <begin position="376"/>
        <end position="397"/>
    </location>
</feature>
<comment type="subcellular location">
    <subcellularLocation>
        <location evidence="2">Nucleus</location>
    </subcellularLocation>
</comment>
<feature type="region of interest" description="Disordered" evidence="12">
    <location>
        <begin position="252"/>
        <end position="272"/>
    </location>
</feature>
<feature type="domain" description="XPG-I" evidence="13">
    <location>
        <begin position="579"/>
        <end position="649"/>
    </location>
</feature>
<evidence type="ECO:0000256" key="6">
    <source>
        <dbReference type="ARBA" id="ARBA00022763"/>
    </source>
</evidence>
<keyword evidence="5" id="KW-0255">Endonuclease</keyword>